<comment type="caution">
    <text evidence="1">The sequence shown here is derived from an EMBL/GenBank/DDBJ whole genome shotgun (WGS) entry which is preliminary data.</text>
</comment>
<organism evidence="1 2">
    <name type="scientific">Fusobacterium equinum</name>
    <dbReference type="NCBI Taxonomy" id="134605"/>
    <lineage>
        <taxon>Bacteria</taxon>
        <taxon>Fusobacteriati</taxon>
        <taxon>Fusobacteriota</taxon>
        <taxon>Fusobacteriia</taxon>
        <taxon>Fusobacteriales</taxon>
        <taxon>Fusobacteriaceae</taxon>
        <taxon>Fusobacterium</taxon>
    </lineage>
</organism>
<protein>
    <submittedName>
        <fullName evidence="1">Phage Tail Protein X</fullName>
    </submittedName>
</protein>
<dbReference type="EMBL" id="LRPX01000041">
    <property type="protein sequence ID" value="KXA14546.1"/>
    <property type="molecule type" value="Genomic_DNA"/>
</dbReference>
<accession>A0A133NE28</accession>
<sequence length="73" mass="8452">MKLVQDYLYKTEQGDTWDLISFKLFGNEKFMKELLEANIELSEFVIFPAGIELTIPEISKEEKEGVAPWLAIL</sequence>
<gene>
    <name evidence="1" type="ORF">HMPREF3206_00969</name>
</gene>
<dbReference type="Proteomes" id="UP000070617">
    <property type="component" value="Unassembled WGS sequence"/>
</dbReference>
<name>A0A133NE28_9FUSO</name>
<dbReference type="AlphaFoldDB" id="A0A133NE28"/>
<evidence type="ECO:0000313" key="2">
    <source>
        <dbReference type="Proteomes" id="UP000070617"/>
    </source>
</evidence>
<dbReference type="InterPro" id="IPR008861">
    <property type="entry name" value="GpX-like"/>
</dbReference>
<dbReference type="STRING" id="134605.HMPREF3206_00969"/>
<dbReference type="Pfam" id="PF05489">
    <property type="entry name" value="Phage_tail_X"/>
    <property type="match status" value="1"/>
</dbReference>
<proteinExistence type="predicted"/>
<keyword evidence="2" id="KW-1185">Reference proteome</keyword>
<reference evidence="2" key="1">
    <citation type="submission" date="2016-01" db="EMBL/GenBank/DDBJ databases">
        <authorList>
            <person name="Mitreva M."/>
            <person name="Pepin K.H."/>
            <person name="Mihindukulasuriya K.A."/>
            <person name="Fulton R."/>
            <person name="Fronick C."/>
            <person name="O'Laughlin M."/>
            <person name="Miner T."/>
            <person name="Herter B."/>
            <person name="Rosa B.A."/>
            <person name="Cordes M."/>
            <person name="Tomlinson C."/>
            <person name="Wollam A."/>
            <person name="Palsikar V.B."/>
            <person name="Mardis E.R."/>
            <person name="Wilson R.K."/>
        </authorList>
    </citation>
    <scope>NUCLEOTIDE SEQUENCE [LARGE SCALE GENOMIC DNA]</scope>
    <source>
        <strain evidence="2">CMW8396</strain>
    </source>
</reference>
<evidence type="ECO:0000313" key="1">
    <source>
        <dbReference type="EMBL" id="KXA14546.1"/>
    </source>
</evidence>